<evidence type="ECO:0000313" key="2">
    <source>
        <dbReference type="EMBL" id="MRI67687.1"/>
    </source>
</evidence>
<accession>A0A6N7R027</accession>
<dbReference type="AlphaFoldDB" id="A0A6N7R027"/>
<organism evidence="2 3">
    <name type="scientific">Gracilibacillus thailandensis</name>
    <dbReference type="NCBI Taxonomy" id="563735"/>
    <lineage>
        <taxon>Bacteria</taxon>
        <taxon>Bacillati</taxon>
        <taxon>Bacillota</taxon>
        <taxon>Bacilli</taxon>
        <taxon>Bacillales</taxon>
        <taxon>Bacillaceae</taxon>
        <taxon>Gracilibacillus</taxon>
    </lineage>
</organism>
<evidence type="ECO:0000256" key="1">
    <source>
        <dbReference type="SAM" id="Phobius"/>
    </source>
</evidence>
<dbReference type="Proteomes" id="UP000435187">
    <property type="component" value="Unassembled WGS sequence"/>
</dbReference>
<protein>
    <submittedName>
        <fullName evidence="2">Uncharacterized protein</fullName>
    </submittedName>
</protein>
<keyword evidence="1" id="KW-0472">Membrane</keyword>
<name>A0A6N7R027_9BACI</name>
<keyword evidence="1" id="KW-1133">Transmembrane helix</keyword>
<gene>
    <name evidence="2" type="ORF">GH885_15305</name>
</gene>
<dbReference type="EMBL" id="WJEE01000038">
    <property type="protein sequence ID" value="MRI67687.1"/>
    <property type="molecule type" value="Genomic_DNA"/>
</dbReference>
<feature type="transmembrane region" description="Helical" evidence="1">
    <location>
        <begin position="65"/>
        <end position="87"/>
    </location>
</feature>
<sequence length="91" mass="10024">MKRFSWLSYWSISLSVLPIILCFLVIYGHIPSGDFIVFLVLLFVLIAISVIFGAIAIVKPNEGNWLGIFGILIALVSGVFIAFGLMMSQMA</sequence>
<keyword evidence="3" id="KW-1185">Reference proteome</keyword>
<proteinExistence type="predicted"/>
<comment type="caution">
    <text evidence="2">The sequence shown here is derived from an EMBL/GenBank/DDBJ whole genome shotgun (WGS) entry which is preliminary data.</text>
</comment>
<evidence type="ECO:0000313" key="3">
    <source>
        <dbReference type="Proteomes" id="UP000435187"/>
    </source>
</evidence>
<dbReference type="RefSeq" id="WP_153836245.1">
    <property type="nucleotide sequence ID" value="NZ_JBHUMW010000081.1"/>
</dbReference>
<feature type="transmembrane region" description="Helical" evidence="1">
    <location>
        <begin position="7"/>
        <end position="30"/>
    </location>
</feature>
<feature type="transmembrane region" description="Helical" evidence="1">
    <location>
        <begin position="36"/>
        <end position="58"/>
    </location>
</feature>
<keyword evidence="1" id="KW-0812">Transmembrane</keyword>
<reference evidence="2 3" key="1">
    <citation type="submission" date="2019-10" db="EMBL/GenBank/DDBJ databases">
        <title>Gracilibacillus salitolerans sp. nov., a moderate halophile isolated from a saline soil in northwest China.</title>
        <authorList>
            <person name="Gan L."/>
        </authorList>
    </citation>
    <scope>NUCLEOTIDE SEQUENCE [LARGE SCALE GENOMIC DNA]</scope>
    <source>
        <strain evidence="2 3">TP2-8</strain>
    </source>
</reference>